<dbReference type="Proteomes" id="UP001055013">
    <property type="component" value="Unassembled WGS sequence"/>
</dbReference>
<comment type="caution">
    <text evidence="1">The sequence shown here is derived from an EMBL/GenBank/DDBJ whole genome shotgun (WGS) entry which is preliminary data.</text>
</comment>
<evidence type="ECO:0000313" key="1">
    <source>
        <dbReference type="EMBL" id="GJH22234.1"/>
    </source>
</evidence>
<evidence type="ECO:0000313" key="2">
    <source>
        <dbReference type="Proteomes" id="UP001055013"/>
    </source>
</evidence>
<dbReference type="EMBL" id="BPUR01000037">
    <property type="protein sequence ID" value="GJH22234.1"/>
    <property type="molecule type" value="Genomic_DNA"/>
</dbReference>
<gene>
    <name evidence="1" type="ORF">CBA19CS22_36850</name>
</gene>
<keyword evidence="2" id="KW-1185">Reference proteome</keyword>
<accession>A0ACB5R5B7</accession>
<proteinExistence type="predicted"/>
<name>A0ACB5R5B7_9BURK</name>
<sequence>MMIHATTGTPGTTRTLDLDGKATTASLPHLLLFAGETMRDATRAPDTRAEARAVFDQLIALAVSHGFTRSQRLRELCADGFYQSPEASRLARMALQHVPDSAACAALVRAGFIDG</sequence>
<protein>
    <submittedName>
        <fullName evidence="1">Uncharacterized protein</fullName>
    </submittedName>
</protein>
<reference evidence="1" key="1">
    <citation type="submission" date="2021-09" db="EMBL/GenBank/DDBJ databases">
        <title>Isolation and characterization of 3-chlorobenzoate degrading bacteria from soils in Shizuoka.</title>
        <authorList>
            <person name="Ifat A."/>
            <person name="Ogawa N."/>
            <person name="Kimbara K."/>
            <person name="Moriuchi R."/>
            <person name="Dohra H."/>
            <person name="Shintani M."/>
        </authorList>
    </citation>
    <scope>NUCLEOTIDE SEQUENCE</scope>
    <source>
        <strain evidence="1">19CS2-2</strain>
    </source>
</reference>
<organism evidence="1 2">
    <name type="scientific">Caballeronia novacaledonica</name>
    <dbReference type="NCBI Taxonomy" id="1544861"/>
    <lineage>
        <taxon>Bacteria</taxon>
        <taxon>Pseudomonadati</taxon>
        <taxon>Pseudomonadota</taxon>
        <taxon>Betaproteobacteria</taxon>
        <taxon>Burkholderiales</taxon>
        <taxon>Burkholderiaceae</taxon>
        <taxon>Caballeronia</taxon>
    </lineage>
</organism>